<dbReference type="AlphaFoldDB" id="A0A7Y4IPG1"/>
<evidence type="ECO:0000313" key="3">
    <source>
        <dbReference type="Proteomes" id="UP000533080"/>
    </source>
</evidence>
<dbReference type="Proteomes" id="UP000533080">
    <property type="component" value="Unassembled WGS sequence"/>
</dbReference>
<reference evidence="2 3" key="1">
    <citation type="submission" date="2020-05" db="EMBL/GenBank/DDBJ databases">
        <authorList>
            <person name="Whitworth D."/>
        </authorList>
    </citation>
    <scope>NUCLEOTIDE SEQUENCE [LARGE SCALE GENOMIC DNA]</scope>
    <source>
        <strain evidence="2 3">AM005</strain>
    </source>
</reference>
<protein>
    <submittedName>
        <fullName evidence="2">DUF5335 domain-containing protein</fullName>
    </submittedName>
</protein>
<dbReference type="EMBL" id="JABFNT010000159">
    <property type="protein sequence ID" value="NOJ83004.1"/>
    <property type="molecule type" value="Genomic_DNA"/>
</dbReference>
<feature type="region of interest" description="Disordered" evidence="1">
    <location>
        <begin position="1"/>
        <end position="29"/>
    </location>
</feature>
<accession>A0A7Y4IPG1</accession>
<name>A0A7Y4IPG1_MYXXA</name>
<evidence type="ECO:0000256" key="1">
    <source>
        <dbReference type="SAM" id="MobiDB-lite"/>
    </source>
</evidence>
<sequence>MPGKQARSTPRTHKPYGFAEQRNPEGRHMHHTREIPREGWGDYLALLSNLERDHWVRIETESTDFGDQPLAGRLPLVEIALESKGSDQGSVEIIVGRPGGEVTHRILKPDHIYADESESGELECLDIEDADHVKTLIFFEPQRAGDELGIGAPS</sequence>
<dbReference type="InterPro" id="IPR035223">
    <property type="entry name" value="DUF5335"/>
</dbReference>
<gene>
    <name evidence="2" type="ORF">HNV28_32605</name>
</gene>
<evidence type="ECO:0000313" key="2">
    <source>
        <dbReference type="EMBL" id="NOJ83004.1"/>
    </source>
</evidence>
<comment type="caution">
    <text evidence="2">The sequence shown here is derived from an EMBL/GenBank/DDBJ whole genome shotgun (WGS) entry which is preliminary data.</text>
</comment>
<proteinExistence type="predicted"/>
<organism evidence="2 3">
    <name type="scientific">Myxococcus xanthus</name>
    <dbReference type="NCBI Taxonomy" id="34"/>
    <lineage>
        <taxon>Bacteria</taxon>
        <taxon>Pseudomonadati</taxon>
        <taxon>Myxococcota</taxon>
        <taxon>Myxococcia</taxon>
        <taxon>Myxococcales</taxon>
        <taxon>Cystobacterineae</taxon>
        <taxon>Myxococcaceae</taxon>
        <taxon>Myxococcus</taxon>
    </lineage>
</organism>
<dbReference type="Pfam" id="PF17269">
    <property type="entry name" value="DUF5335"/>
    <property type="match status" value="1"/>
</dbReference>